<reference evidence="5 6" key="1">
    <citation type="journal article" date="2018" name="Sci. Adv.">
        <title>Multi-heme cytochromes provide a pathway for survival in energy-limited environments.</title>
        <authorList>
            <person name="Deng X."/>
            <person name="Dohmae N."/>
            <person name="Nealson K.H."/>
            <person name="Hashimoto K."/>
            <person name="Okamoto A."/>
        </authorList>
    </citation>
    <scope>NUCLEOTIDE SEQUENCE [LARGE SCALE GENOMIC DNA]</scope>
    <source>
        <strain evidence="5 6">IS5</strain>
    </source>
</reference>
<dbReference type="PROSITE" id="PS50106">
    <property type="entry name" value="PDZ"/>
    <property type="match status" value="2"/>
</dbReference>
<keyword evidence="2" id="KW-0378">Hydrolase</keyword>
<evidence type="ECO:0000256" key="2">
    <source>
        <dbReference type="ARBA" id="ARBA00022801"/>
    </source>
</evidence>
<dbReference type="KEGG" id="dfl:DFE_3061"/>
<keyword evidence="6" id="KW-1185">Reference proteome</keyword>
<dbReference type="EMBL" id="AP017378">
    <property type="protein sequence ID" value="BBD09787.1"/>
    <property type="molecule type" value="Genomic_DNA"/>
</dbReference>
<feature type="domain" description="PDZ" evidence="4">
    <location>
        <begin position="378"/>
        <end position="421"/>
    </location>
</feature>
<dbReference type="Proteomes" id="UP000269883">
    <property type="component" value="Chromosome"/>
</dbReference>
<dbReference type="InterPro" id="IPR009003">
    <property type="entry name" value="Peptidase_S1_PA"/>
</dbReference>
<dbReference type="InterPro" id="IPR001940">
    <property type="entry name" value="Peptidase_S1C"/>
</dbReference>
<feature type="chain" id="PRO_5016321444" evidence="3">
    <location>
        <begin position="22"/>
        <end position="455"/>
    </location>
</feature>
<evidence type="ECO:0000256" key="3">
    <source>
        <dbReference type="SAM" id="SignalP"/>
    </source>
</evidence>
<dbReference type="AlphaFoldDB" id="A0A2Z6B2P2"/>
<evidence type="ECO:0000259" key="4">
    <source>
        <dbReference type="PROSITE" id="PS50106"/>
    </source>
</evidence>
<accession>A0A2Z6B2P2</accession>
<dbReference type="PRINTS" id="PR00834">
    <property type="entry name" value="PROTEASES2C"/>
</dbReference>
<evidence type="ECO:0000313" key="5">
    <source>
        <dbReference type="EMBL" id="BBD09787.1"/>
    </source>
</evidence>
<dbReference type="InterPro" id="IPR001478">
    <property type="entry name" value="PDZ"/>
</dbReference>
<dbReference type="RefSeq" id="WP_172961786.1">
    <property type="nucleotide sequence ID" value="NZ_AP017378.1"/>
</dbReference>
<feature type="domain" description="PDZ" evidence="4">
    <location>
        <begin position="276"/>
        <end position="330"/>
    </location>
</feature>
<dbReference type="PANTHER" id="PTHR43343">
    <property type="entry name" value="PEPTIDASE S12"/>
    <property type="match status" value="1"/>
</dbReference>
<dbReference type="SUPFAM" id="SSF50494">
    <property type="entry name" value="Trypsin-like serine proteases"/>
    <property type="match status" value="1"/>
</dbReference>
<feature type="signal peptide" evidence="3">
    <location>
        <begin position="1"/>
        <end position="21"/>
    </location>
</feature>
<dbReference type="GO" id="GO:0004252">
    <property type="term" value="F:serine-type endopeptidase activity"/>
    <property type="evidence" value="ECO:0007669"/>
    <property type="project" value="InterPro"/>
</dbReference>
<dbReference type="SMART" id="SM00228">
    <property type="entry name" value="PDZ"/>
    <property type="match status" value="2"/>
</dbReference>
<dbReference type="PANTHER" id="PTHR43343:SF3">
    <property type="entry name" value="PROTEASE DO-LIKE 8, CHLOROPLASTIC"/>
    <property type="match status" value="1"/>
</dbReference>
<proteinExistence type="predicted"/>
<name>A0A2Z6B2P2_9BACT</name>
<dbReference type="Pfam" id="PF13365">
    <property type="entry name" value="Trypsin_2"/>
    <property type="match status" value="1"/>
</dbReference>
<keyword evidence="3" id="KW-0732">Signal</keyword>
<dbReference type="Pfam" id="PF13180">
    <property type="entry name" value="PDZ_2"/>
    <property type="match status" value="1"/>
</dbReference>
<dbReference type="Gene3D" id="2.40.10.120">
    <property type="match status" value="1"/>
</dbReference>
<gene>
    <name evidence="5" type="ORF">DFE_3061</name>
</gene>
<dbReference type="SUPFAM" id="SSF50156">
    <property type="entry name" value="PDZ domain-like"/>
    <property type="match status" value="2"/>
</dbReference>
<protein>
    <submittedName>
        <fullName evidence="5">HtrA2 peptidase</fullName>
    </submittedName>
</protein>
<dbReference type="Pfam" id="PF17820">
    <property type="entry name" value="PDZ_6"/>
    <property type="match status" value="1"/>
</dbReference>
<dbReference type="Gene3D" id="2.30.42.10">
    <property type="match status" value="2"/>
</dbReference>
<dbReference type="InterPro" id="IPR041489">
    <property type="entry name" value="PDZ_6"/>
</dbReference>
<evidence type="ECO:0000256" key="1">
    <source>
        <dbReference type="ARBA" id="ARBA00022670"/>
    </source>
</evidence>
<evidence type="ECO:0000313" key="6">
    <source>
        <dbReference type="Proteomes" id="UP000269883"/>
    </source>
</evidence>
<dbReference type="GO" id="GO:0006508">
    <property type="term" value="P:proteolysis"/>
    <property type="evidence" value="ECO:0007669"/>
    <property type="project" value="UniProtKB-KW"/>
</dbReference>
<dbReference type="InterPro" id="IPR036034">
    <property type="entry name" value="PDZ_sf"/>
</dbReference>
<keyword evidence="1" id="KW-0645">Protease</keyword>
<sequence length="455" mass="48269">MIWRLLTACALLLALSVPVRADHMTVTPEGVAELRLTPVVRAVQSVAPAVVNITTARVVEREINPFGGLFDERVMPPQFREFFGPRGTRRFTQQSLGSGVIFDGHEGLVLTNSHVIAGATTITARLLDGREFEAELVGSDTDFDLAVLRLVDAKDLPQVMVGDSSDLLIGETVIAIGNPFGFSHTVTTGVISAMGRTVRTEQGAHTDFIQTDAAINPGNSGGPLLNILGELIGVNTAIQAGAEGIGFAIPISKAKRVVAEILDQGFVSQVWLGISGQNVDQQTASYFGLDAVGGLLITSVFENSPAASAGVVAGDVLLALEGNPVEGKEHYLQLLRNYVQGQRLGLTIYRAGKPVTLTVQPAPVPANRMLSLAWQRWGIRCGAPSGKGVIVSGVRSGSPAAKLGLQVGDVLTKVGGIRVTGNADFGASFMRYRMQNSLLMVVFRGGRTYYVRLNV</sequence>
<dbReference type="InterPro" id="IPR051201">
    <property type="entry name" value="Chloro_Bact_Ser_Proteases"/>
</dbReference>
<organism evidence="5 6">
    <name type="scientific">Desulfovibrio ferrophilus</name>
    <dbReference type="NCBI Taxonomy" id="241368"/>
    <lineage>
        <taxon>Bacteria</taxon>
        <taxon>Pseudomonadati</taxon>
        <taxon>Thermodesulfobacteriota</taxon>
        <taxon>Desulfovibrionia</taxon>
        <taxon>Desulfovibrionales</taxon>
        <taxon>Desulfovibrionaceae</taxon>
        <taxon>Desulfovibrio</taxon>
    </lineage>
</organism>